<dbReference type="HOGENOM" id="CLU_2383734_0_0_10"/>
<name>C9LFK6_9BACT</name>
<accession>C9LFK6</accession>
<keyword evidence="2" id="KW-1185">Reference proteome</keyword>
<proteinExistence type="predicted"/>
<comment type="caution">
    <text evidence="1">The sequence shown here is derived from an EMBL/GenBank/DDBJ whole genome shotgun (WGS) entry which is preliminary data.</text>
</comment>
<dbReference type="EMBL" id="ACIJ02000017">
    <property type="protein sequence ID" value="EEX72109.1"/>
    <property type="molecule type" value="Genomic_DNA"/>
</dbReference>
<dbReference type="Proteomes" id="UP000003460">
    <property type="component" value="Unassembled WGS sequence"/>
</dbReference>
<reference evidence="1" key="1">
    <citation type="submission" date="2009-09" db="EMBL/GenBank/DDBJ databases">
        <authorList>
            <person name="Weinstock G."/>
            <person name="Sodergren E."/>
            <person name="Clifton S."/>
            <person name="Fulton L."/>
            <person name="Fulton B."/>
            <person name="Courtney L."/>
            <person name="Fronick C."/>
            <person name="Harrison M."/>
            <person name="Strong C."/>
            <person name="Farmer C."/>
            <person name="Delahaunty K."/>
            <person name="Markovic C."/>
            <person name="Hall O."/>
            <person name="Minx P."/>
            <person name="Tomlinson C."/>
            <person name="Mitreva M."/>
            <person name="Nelson J."/>
            <person name="Hou S."/>
            <person name="Wollam A."/>
            <person name="Pepin K.H."/>
            <person name="Johnson M."/>
            <person name="Bhonagiri V."/>
            <person name="Nash W.E."/>
            <person name="Warren W."/>
            <person name="Chinwalla A."/>
            <person name="Mardis E.R."/>
            <person name="Wilson R.K."/>
        </authorList>
    </citation>
    <scope>NUCLEOTIDE SEQUENCE [LARGE SCALE GENOMIC DNA]</scope>
    <source>
        <strain evidence="1">ATCC 51259</strain>
    </source>
</reference>
<dbReference type="AlphaFoldDB" id="C9LFK6"/>
<dbReference type="STRING" id="626522.GCWU000325_00989"/>
<gene>
    <name evidence="1" type="ORF">GCWU000325_00989</name>
</gene>
<sequence length="94" mass="10768">MSRGACDFTFQKQIFSANNLPFVAVKVPAFRLKSTFSSRQNSTDGNRYPNFRSAPPIFRVKISKILSSNTTYVGKRWLLTFFLAQQIARKTVKK</sequence>
<evidence type="ECO:0000313" key="1">
    <source>
        <dbReference type="EMBL" id="EEX72109.1"/>
    </source>
</evidence>
<protein>
    <submittedName>
        <fullName evidence="1">Uncharacterized protein</fullName>
    </submittedName>
</protein>
<evidence type="ECO:0000313" key="2">
    <source>
        <dbReference type="Proteomes" id="UP000003460"/>
    </source>
</evidence>
<organism evidence="1 2">
    <name type="scientific">Alloprevotella tannerae ATCC 51259</name>
    <dbReference type="NCBI Taxonomy" id="626522"/>
    <lineage>
        <taxon>Bacteria</taxon>
        <taxon>Pseudomonadati</taxon>
        <taxon>Bacteroidota</taxon>
        <taxon>Bacteroidia</taxon>
        <taxon>Bacteroidales</taxon>
        <taxon>Prevotellaceae</taxon>
        <taxon>Alloprevotella</taxon>
    </lineage>
</organism>